<name>A0ABV7F503_9BURK</name>
<comment type="caution">
    <text evidence="2">The sequence shown here is derived from an EMBL/GenBank/DDBJ whole genome shotgun (WGS) entry which is preliminary data.</text>
</comment>
<keyword evidence="1" id="KW-0472">Membrane</keyword>
<dbReference type="Proteomes" id="UP001595530">
    <property type="component" value="Unassembled WGS sequence"/>
</dbReference>
<keyword evidence="3" id="KW-1185">Reference proteome</keyword>
<keyword evidence="1" id="KW-1133">Transmembrane helix</keyword>
<evidence type="ECO:0000256" key="1">
    <source>
        <dbReference type="SAM" id="Phobius"/>
    </source>
</evidence>
<protein>
    <recommendedName>
        <fullName evidence="4">Type II secretion system protein GspF domain-containing protein</fullName>
    </recommendedName>
</protein>
<accession>A0ABV7F503</accession>
<evidence type="ECO:0008006" key="4">
    <source>
        <dbReference type="Google" id="ProtNLM"/>
    </source>
</evidence>
<dbReference type="PANTHER" id="PTHR30012:SF0">
    <property type="entry name" value="TYPE II SECRETION SYSTEM PROTEIN F-RELATED"/>
    <property type="match status" value="1"/>
</dbReference>
<evidence type="ECO:0000313" key="3">
    <source>
        <dbReference type="Proteomes" id="UP001595530"/>
    </source>
</evidence>
<reference evidence="3" key="1">
    <citation type="journal article" date="2019" name="Int. J. Syst. Evol. Microbiol.">
        <title>The Global Catalogue of Microorganisms (GCM) 10K type strain sequencing project: providing services to taxonomists for standard genome sequencing and annotation.</title>
        <authorList>
            <consortium name="The Broad Institute Genomics Platform"/>
            <consortium name="The Broad Institute Genome Sequencing Center for Infectious Disease"/>
            <person name="Wu L."/>
            <person name="Ma J."/>
        </authorList>
    </citation>
    <scope>NUCLEOTIDE SEQUENCE [LARGE SCALE GENOMIC DNA]</scope>
    <source>
        <strain evidence="3">KCTC 42986</strain>
    </source>
</reference>
<sequence>MLDRFIFQLRSIFFRSKVDQFFGELIQQLELSVVLGRFMKSRSAAAQSQGSFLAPVYTEMADRFADGRSFSDSGEGILSNLNILMIQAGERVNNVIEGVRTARFLNQSMARINALIFQTLWWPVTMIFIAAAATFFFGLTIVPEFIGLIPLSGLGTSYQFAMPVATWSNDHVWVVLILATALSYAVWWGLFNLTGSARAILDLFVPPFNIFRLKKAGELLIIFSGLIRNGVQIDEVLSIVIERECKYMRWHLELMRERIADGFPLVGGLDADGQVTVGALDTGLLPSPVIEQLMSFNNSGKLEYAMQRIGFENVDDLLLVVKINVVLIANVIKVIGMSVVGWLVYDTLTLSTKLMAFSQSTQF</sequence>
<dbReference type="EMBL" id="JBHRTP010000071">
    <property type="protein sequence ID" value="MFC3110183.1"/>
    <property type="molecule type" value="Genomic_DNA"/>
</dbReference>
<dbReference type="RefSeq" id="WP_390332538.1">
    <property type="nucleotide sequence ID" value="NZ_JBHRTP010000071.1"/>
</dbReference>
<evidence type="ECO:0000313" key="2">
    <source>
        <dbReference type="EMBL" id="MFC3110183.1"/>
    </source>
</evidence>
<proteinExistence type="predicted"/>
<feature type="transmembrane region" description="Helical" evidence="1">
    <location>
        <begin position="120"/>
        <end position="151"/>
    </location>
</feature>
<dbReference type="InterPro" id="IPR003004">
    <property type="entry name" value="GspF/PilC"/>
</dbReference>
<organism evidence="2 3">
    <name type="scientific">Undibacterium arcticum</name>
    <dbReference type="NCBI Taxonomy" id="1762892"/>
    <lineage>
        <taxon>Bacteria</taxon>
        <taxon>Pseudomonadati</taxon>
        <taxon>Pseudomonadota</taxon>
        <taxon>Betaproteobacteria</taxon>
        <taxon>Burkholderiales</taxon>
        <taxon>Oxalobacteraceae</taxon>
        <taxon>Undibacterium</taxon>
    </lineage>
</organism>
<dbReference type="PANTHER" id="PTHR30012">
    <property type="entry name" value="GENERAL SECRETION PATHWAY PROTEIN"/>
    <property type="match status" value="1"/>
</dbReference>
<feature type="transmembrane region" description="Helical" evidence="1">
    <location>
        <begin position="171"/>
        <end position="191"/>
    </location>
</feature>
<keyword evidence="1" id="KW-0812">Transmembrane</keyword>
<feature type="transmembrane region" description="Helical" evidence="1">
    <location>
        <begin position="317"/>
        <end position="345"/>
    </location>
</feature>
<gene>
    <name evidence="2" type="ORF">ACFOFO_19830</name>
</gene>